<evidence type="ECO:0000313" key="1">
    <source>
        <dbReference type="EMBL" id="AEE17851.1"/>
    </source>
</evidence>
<dbReference type="OrthoDB" id="1123191at2"/>
<dbReference type="RefSeq" id="WP_013759552.1">
    <property type="nucleotide sequence ID" value="NC_015500.1"/>
</dbReference>
<sequence>MDLITDEKIRTKVLRSALKEYDFKLDSWIRCIHCGKVFQGDEMRVFKKDDSHLVYCKFPSCDGSIIDIVDADDEDFSSMFG</sequence>
<dbReference type="AlphaFoldDB" id="F4LMW1"/>
<proteinExistence type="predicted"/>
<name>F4LMW1_TREBD</name>
<dbReference type="HOGENOM" id="CLU_2572848_0_0_12"/>
<dbReference type="KEGG" id="tbe:Trebr_2444"/>
<dbReference type="Proteomes" id="UP000006546">
    <property type="component" value="Chromosome"/>
</dbReference>
<dbReference type="eggNOG" id="ENOG5030WXK">
    <property type="taxonomic scope" value="Bacteria"/>
</dbReference>
<reference evidence="2" key="1">
    <citation type="submission" date="2011-04" db="EMBL/GenBank/DDBJ databases">
        <title>The complete genome of Treponema brennaborense DSM 12168.</title>
        <authorList>
            <person name="Lucas S."/>
            <person name="Han J."/>
            <person name="Lapidus A."/>
            <person name="Bruce D."/>
            <person name="Goodwin L."/>
            <person name="Pitluck S."/>
            <person name="Peters L."/>
            <person name="Kyrpides N."/>
            <person name="Mavromatis K."/>
            <person name="Ivanova N."/>
            <person name="Mikhailova N."/>
            <person name="Pagani I."/>
            <person name="Teshima H."/>
            <person name="Detter J.C."/>
            <person name="Tapia R."/>
            <person name="Han C."/>
            <person name="Land M."/>
            <person name="Hauser L."/>
            <person name="Markowitz V."/>
            <person name="Cheng J.-F."/>
            <person name="Hugenholtz P."/>
            <person name="Woyke T."/>
            <person name="Wu D."/>
            <person name="Gronow S."/>
            <person name="Wellnitz S."/>
            <person name="Brambilla E."/>
            <person name="Klenk H.-P."/>
            <person name="Eisen J.A."/>
        </authorList>
    </citation>
    <scope>NUCLEOTIDE SEQUENCE [LARGE SCALE GENOMIC DNA]</scope>
    <source>
        <strain evidence="2">DSM 12168 / CIP 105900 / DD5/3</strain>
    </source>
</reference>
<keyword evidence="2" id="KW-1185">Reference proteome</keyword>
<protein>
    <submittedName>
        <fullName evidence="1">Uncharacterized protein</fullName>
    </submittedName>
</protein>
<gene>
    <name evidence="1" type="ordered locus">Trebr_2444</name>
</gene>
<dbReference type="EMBL" id="CP002696">
    <property type="protein sequence ID" value="AEE17851.1"/>
    <property type="molecule type" value="Genomic_DNA"/>
</dbReference>
<accession>F4LMW1</accession>
<evidence type="ECO:0000313" key="2">
    <source>
        <dbReference type="Proteomes" id="UP000006546"/>
    </source>
</evidence>
<organism evidence="1 2">
    <name type="scientific">Treponema brennaborense (strain DSM 12168 / CIP 105900 / DD5/3)</name>
    <dbReference type="NCBI Taxonomy" id="906968"/>
    <lineage>
        <taxon>Bacteria</taxon>
        <taxon>Pseudomonadati</taxon>
        <taxon>Spirochaetota</taxon>
        <taxon>Spirochaetia</taxon>
        <taxon>Spirochaetales</taxon>
        <taxon>Treponemataceae</taxon>
        <taxon>Treponema</taxon>
    </lineage>
</organism>
<dbReference type="STRING" id="906968.Trebr_2444"/>